<sequence length="52" mass="5820">MFSSSRNLGTVVHERGVSFNQQIKIQGVSTSRQGKFCTDPLVKNHNQQKSIT</sequence>
<organism evidence="1">
    <name type="scientific">Rhizophora mucronata</name>
    <name type="common">Asiatic mangrove</name>
    <dbReference type="NCBI Taxonomy" id="61149"/>
    <lineage>
        <taxon>Eukaryota</taxon>
        <taxon>Viridiplantae</taxon>
        <taxon>Streptophyta</taxon>
        <taxon>Embryophyta</taxon>
        <taxon>Tracheophyta</taxon>
        <taxon>Spermatophyta</taxon>
        <taxon>Magnoliopsida</taxon>
        <taxon>eudicotyledons</taxon>
        <taxon>Gunneridae</taxon>
        <taxon>Pentapetalae</taxon>
        <taxon>rosids</taxon>
        <taxon>fabids</taxon>
        <taxon>Malpighiales</taxon>
        <taxon>Rhizophoraceae</taxon>
        <taxon>Rhizophora</taxon>
    </lineage>
</organism>
<proteinExistence type="predicted"/>
<evidence type="ECO:0000313" key="1">
    <source>
        <dbReference type="EMBL" id="MBW90399.1"/>
    </source>
</evidence>
<dbReference type="EMBL" id="GGEC01009916">
    <property type="protein sequence ID" value="MBW90399.1"/>
    <property type="molecule type" value="Transcribed_RNA"/>
</dbReference>
<dbReference type="AlphaFoldDB" id="A0A2P2JAA8"/>
<reference evidence="1" key="1">
    <citation type="submission" date="2018-02" db="EMBL/GenBank/DDBJ databases">
        <title>Rhizophora mucronata_Transcriptome.</title>
        <authorList>
            <person name="Meera S.P."/>
            <person name="Sreeshan A."/>
            <person name="Augustine A."/>
        </authorList>
    </citation>
    <scope>NUCLEOTIDE SEQUENCE</scope>
    <source>
        <tissue evidence="1">Leaf</tissue>
    </source>
</reference>
<name>A0A2P2JAA8_RHIMU</name>
<accession>A0A2P2JAA8</accession>
<protein>
    <submittedName>
        <fullName evidence="1">Uncharacterized protein</fullName>
    </submittedName>
</protein>